<keyword evidence="1" id="KW-0472">Membrane</keyword>
<keyword evidence="4" id="KW-1185">Reference proteome</keyword>
<evidence type="ECO:0000313" key="4">
    <source>
        <dbReference type="Proteomes" id="UP000447434"/>
    </source>
</evidence>
<feature type="chain" id="PRO_5025667639" evidence="2">
    <location>
        <begin position="21"/>
        <end position="96"/>
    </location>
</feature>
<comment type="caution">
    <text evidence="3">The sequence shown here is derived from an EMBL/GenBank/DDBJ whole genome shotgun (WGS) entry which is preliminary data.</text>
</comment>
<dbReference type="Proteomes" id="UP000447434">
    <property type="component" value="Chromosome 4"/>
</dbReference>
<organism evidence="3 4">
    <name type="scientific">Lupinus albus</name>
    <name type="common">White lupine</name>
    <name type="synonym">Lupinus termis</name>
    <dbReference type="NCBI Taxonomy" id="3870"/>
    <lineage>
        <taxon>Eukaryota</taxon>
        <taxon>Viridiplantae</taxon>
        <taxon>Streptophyta</taxon>
        <taxon>Embryophyta</taxon>
        <taxon>Tracheophyta</taxon>
        <taxon>Spermatophyta</taxon>
        <taxon>Magnoliopsida</taxon>
        <taxon>eudicotyledons</taxon>
        <taxon>Gunneridae</taxon>
        <taxon>Pentapetalae</taxon>
        <taxon>rosids</taxon>
        <taxon>fabids</taxon>
        <taxon>Fabales</taxon>
        <taxon>Fabaceae</taxon>
        <taxon>Papilionoideae</taxon>
        <taxon>50 kb inversion clade</taxon>
        <taxon>genistoids sensu lato</taxon>
        <taxon>core genistoids</taxon>
        <taxon>Genisteae</taxon>
        <taxon>Lupinus</taxon>
    </lineage>
</organism>
<keyword evidence="1" id="KW-0812">Transmembrane</keyword>
<keyword evidence="1" id="KW-1133">Transmembrane helix</keyword>
<accession>A0A6A4QLM4</accession>
<keyword evidence="2" id="KW-0732">Signal</keyword>
<protein>
    <submittedName>
        <fullName evidence="3">Uncharacterized protein</fullName>
    </submittedName>
</protein>
<dbReference type="OrthoDB" id="1908091at2759"/>
<evidence type="ECO:0000256" key="1">
    <source>
        <dbReference type="SAM" id="Phobius"/>
    </source>
</evidence>
<sequence>MALNARNMLLYLCRVLHVSAENSYTLMQRHPLFSAALLVFINMYIFLSYINNFLVYTFPILVYTSIFVAMPWSSEQNFILYVNKGEKGLTNPVIPR</sequence>
<name>A0A6A4QLM4_LUPAL</name>
<evidence type="ECO:0000256" key="2">
    <source>
        <dbReference type="SAM" id="SignalP"/>
    </source>
</evidence>
<reference evidence="4" key="1">
    <citation type="journal article" date="2020" name="Nat. Commun.">
        <title>Genome sequence of the cluster root forming white lupin.</title>
        <authorList>
            <person name="Hufnagel B."/>
            <person name="Marques A."/>
            <person name="Soriano A."/>
            <person name="Marques L."/>
            <person name="Divol F."/>
            <person name="Doumas P."/>
            <person name="Sallet E."/>
            <person name="Mancinotti D."/>
            <person name="Carrere S."/>
            <person name="Marande W."/>
            <person name="Arribat S."/>
            <person name="Keller J."/>
            <person name="Huneau C."/>
            <person name="Blein T."/>
            <person name="Aime D."/>
            <person name="Laguerre M."/>
            <person name="Taylor J."/>
            <person name="Schubert V."/>
            <person name="Nelson M."/>
            <person name="Geu-Flores F."/>
            <person name="Crespi M."/>
            <person name="Gallardo-Guerrero K."/>
            <person name="Delaux P.-M."/>
            <person name="Salse J."/>
            <person name="Berges H."/>
            <person name="Guyot R."/>
            <person name="Gouzy J."/>
            <person name="Peret B."/>
        </authorList>
    </citation>
    <scope>NUCLEOTIDE SEQUENCE [LARGE SCALE GENOMIC DNA]</scope>
    <source>
        <strain evidence="4">cv. Amiga</strain>
    </source>
</reference>
<evidence type="ECO:0000313" key="3">
    <source>
        <dbReference type="EMBL" id="KAE9615158.1"/>
    </source>
</evidence>
<feature type="signal peptide" evidence="2">
    <location>
        <begin position="1"/>
        <end position="20"/>
    </location>
</feature>
<dbReference type="EMBL" id="WOCE01000004">
    <property type="protein sequence ID" value="KAE9615158.1"/>
    <property type="molecule type" value="Genomic_DNA"/>
</dbReference>
<gene>
    <name evidence="3" type="ORF">Lalb_Chr04g0252341</name>
</gene>
<feature type="transmembrane region" description="Helical" evidence="1">
    <location>
        <begin position="30"/>
        <end position="47"/>
    </location>
</feature>
<proteinExistence type="predicted"/>
<feature type="transmembrane region" description="Helical" evidence="1">
    <location>
        <begin position="54"/>
        <end position="72"/>
    </location>
</feature>
<dbReference type="AlphaFoldDB" id="A0A6A4QLM4"/>